<dbReference type="AlphaFoldDB" id="A0AAN9R8N7"/>
<dbReference type="EMBL" id="JAYMYQ010000001">
    <property type="protein sequence ID" value="KAK7361909.1"/>
    <property type="molecule type" value="Genomic_DNA"/>
</dbReference>
<accession>A0AAN9R8N7</accession>
<comment type="caution">
    <text evidence="1">The sequence shown here is derived from an EMBL/GenBank/DDBJ whole genome shotgun (WGS) entry which is preliminary data.</text>
</comment>
<sequence length="99" mass="11510">MCCYPFLIPVMHGPGILQLPLYIVPLRILKGLDELVLSQPTGIPVFAPEFYMSLWVLRCQTHPANSRRMVPRSGAYSIYLIKHWTSFLRTHILIDNRMR</sequence>
<proteinExistence type="predicted"/>
<name>A0AAN9R8N7_CANGL</name>
<evidence type="ECO:0000313" key="2">
    <source>
        <dbReference type="Proteomes" id="UP001367508"/>
    </source>
</evidence>
<dbReference type="Proteomes" id="UP001367508">
    <property type="component" value="Unassembled WGS sequence"/>
</dbReference>
<protein>
    <submittedName>
        <fullName evidence="1">Uncharacterized protein</fullName>
    </submittedName>
</protein>
<evidence type="ECO:0000313" key="1">
    <source>
        <dbReference type="EMBL" id="KAK7361909.1"/>
    </source>
</evidence>
<gene>
    <name evidence="1" type="ORF">VNO77_04001</name>
</gene>
<keyword evidence="2" id="KW-1185">Reference proteome</keyword>
<organism evidence="1 2">
    <name type="scientific">Canavalia gladiata</name>
    <name type="common">Sword bean</name>
    <name type="synonym">Dolichos gladiatus</name>
    <dbReference type="NCBI Taxonomy" id="3824"/>
    <lineage>
        <taxon>Eukaryota</taxon>
        <taxon>Viridiplantae</taxon>
        <taxon>Streptophyta</taxon>
        <taxon>Embryophyta</taxon>
        <taxon>Tracheophyta</taxon>
        <taxon>Spermatophyta</taxon>
        <taxon>Magnoliopsida</taxon>
        <taxon>eudicotyledons</taxon>
        <taxon>Gunneridae</taxon>
        <taxon>Pentapetalae</taxon>
        <taxon>rosids</taxon>
        <taxon>fabids</taxon>
        <taxon>Fabales</taxon>
        <taxon>Fabaceae</taxon>
        <taxon>Papilionoideae</taxon>
        <taxon>50 kb inversion clade</taxon>
        <taxon>NPAAA clade</taxon>
        <taxon>indigoferoid/millettioid clade</taxon>
        <taxon>Phaseoleae</taxon>
        <taxon>Canavalia</taxon>
    </lineage>
</organism>
<reference evidence="1 2" key="1">
    <citation type="submission" date="2024-01" db="EMBL/GenBank/DDBJ databases">
        <title>The genomes of 5 underutilized Papilionoideae crops provide insights into root nodulation and disease resistanc.</title>
        <authorList>
            <person name="Jiang F."/>
        </authorList>
    </citation>
    <scope>NUCLEOTIDE SEQUENCE [LARGE SCALE GENOMIC DNA]</scope>
    <source>
        <strain evidence="1">LVBAO_FW01</strain>
        <tissue evidence="1">Leaves</tissue>
    </source>
</reference>